<reference evidence="11" key="1">
    <citation type="submission" date="2023-06" db="EMBL/GenBank/DDBJ databases">
        <title>Itaconate inhibition of nontuberculous mycobacteria.</title>
        <authorList>
            <person name="Spilker T."/>
        </authorList>
    </citation>
    <scope>NUCLEOTIDE SEQUENCE [LARGE SCALE GENOMIC DNA]</scope>
    <source>
        <strain evidence="11">FLAC1071</strain>
    </source>
</reference>
<dbReference type="Pfam" id="PF02770">
    <property type="entry name" value="Acyl-CoA_dh_M"/>
    <property type="match status" value="1"/>
</dbReference>
<dbReference type="PANTHER" id="PTHR48083:SF6">
    <property type="entry name" value="ACYL-COA DEHYDROGENASE 6"/>
    <property type="match status" value="1"/>
</dbReference>
<keyword evidence="11" id="KW-1185">Reference proteome</keyword>
<dbReference type="Pfam" id="PF02771">
    <property type="entry name" value="Acyl-CoA_dh_N"/>
    <property type="match status" value="1"/>
</dbReference>
<evidence type="ECO:0000259" key="8">
    <source>
        <dbReference type="Pfam" id="PF02770"/>
    </source>
</evidence>
<dbReference type="Gene3D" id="2.40.110.10">
    <property type="entry name" value="Butyryl-CoA Dehydrogenase, subunit A, domain 2"/>
    <property type="match status" value="1"/>
</dbReference>
<dbReference type="PROSITE" id="PS00072">
    <property type="entry name" value="ACYL_COA_DH_1"/>
    <property type="match status" value="1"/>
</dbReference>
<evidence type="ECO:0000256" key="3">
    <source>
        <dbReference type="ARBA" id="ARBA00022630"/>
    </source>
</evidence>
<name>A0ABT7PBD8_MYCIT</name>
<dbReference type="InterPro" id="IPR006091">
    <property type="entry name" value="Acyl-CoA_Oxase/DH_mid-dom"/>
</dbReference>
<protein>
    <submittedName>
        <fullName evidence="10">Acyl-CoA dehydrogenase family protein</fullName>
    </submittedName>
</protein>
<keyword evidence="3 6" id="KW-0285">Flavoprotein</keyword>
<comment type="caution">
    <text evidence="10">The sequence shown here is derived from an EMBL/GenBank/DDBJ whole genome shotgun (WGS) entry which is preliminary data.</text>
</comment>
<dbReference type="SUPFAM" id="SSF56645">
    <property type="entry name" value="Acyl-CoA dehydrogenase NM domain-like"/>
    <property type="match status" value="1"/>
</dbReference>
<evidence type="ECO:0000259" key="9">
    <source>
        <dbReference type="Pfam" id="PF02771"/>
    </source>
</evidence>
<keyword evidence="4 6" id="KW-0274">FAD</keyword>
<dbReference type="InterPro" id="IPR006089">
    <property type="entry name" value="Acyl-CoA_DH_CS"/>
</dbReference>
<feature type="domain" description="Acyl-CoA oxidase/dehydrogenase middle" evidence="8">
    <location>
        <begin position="129"/>
        <end position="221"/>
    </location>
</feature>
<dbReference type="InterPro" id="IPR046373">
    <property type="entry name" value="Acyl-CoA_Oxase/DH_mid-dom_sf"/>
</dbReference>
<feature type="domain" description="Acyl-CoA dehydrogenase/oxidase N-terminal" evidence="9">
    <location>
        <begin position="10"/>
        <end position="124"/>
    </location>
</feature>
<dbReference type="EMBL" id="JASZZX010000088">
    <property type="protein sequence ID" value="MDM3930465.1"/>
    <property type="molecule type" value="Genomic_DNA"/>
</dbReference>
<dbReference type="PROSITE" id="PS00073">
    <property type="entry name" value="ACYL_COA_DH_2"/>
    <property type="match status" value="1"/>
</dbReference>
<comment type="similarity">
    <text evidence="2 6">Belongs to the acyl-CoA dehydrogenase family.</text>
</comment>
<accession>A0ABT7PBD8</accession>
<dbReference type="InterPro" id="IPR050741">
    <property type="entry name" value="Acyl-CoA_dehydrogenase"/>
</dbReference>
<comment type="cofactor">
    <cofactor evidence="1 6">
        <name>FAD</name>
        <dbReference type="ChEBI" id="CHEBI:57692"/>
    </cofactor>
</comment>
<organism evidence="10 11">
    <name type="scientific">Mycobacterium intracellulare subsp. chimaera</name>
    <dbReference type="NCBI Taxonomy" id="222805"/>
    <lineage>
        <taxon>Bacteria</taxon>
        <taxon>Bacillati</taxon>
        <taxon>Actinomycetota</taxon>
        <taxon>Actinomycetes</taxon>
        <taxon>Mycobacteriales</taxon>
        <taxon>Mycobacteriaceae</taxon>
        <taxon>Mycobacterium</taxon>
        <taxon>Mycobacterium avium complex (MAC)</taxon>
    </lineage>
</organism>
<keyword evidence="5 6" id="KW-0560">Oxidoreductase</keyword>
<evidence type="ECO:0000256" key="4">
    <source>
        <dbReference type="ARBA" id="ARBA00022827"/>
    </source>
</evidence>
<dbReference type="SUPFAM" id="SSF47203">
    <property type="entry name" value="Acyl-CoA dehydrogenase C-terminal domain-like"/>
    <property type="match status" value="1"/>
</dbReference>
<evidence type="ECO:0000256" key="5">
    <source>
        <dbReference type="ARBA" id="ARBA00023002"/>
    </source>
</evidence>
<dbReference type="Gene3D" id="1.10.540.10">
    <property type="entry name" value="Acyl-CoA dehydrogenase/oxidase, N-terminal domain"/>
    <property type="match status" value="1"/>
</dbReference>
<dbReference type="Gene3D" id="1.20.140.10">
    <property type="entry name" value="Butyryl-CoA Dehydrogenase, subunit A, domain 3"/>
    <property type="match status" value="1"/>
</dbReference>
<sequence>MTPFRPSMFTDEHDAFRAMVRDFVDREINPNIDTWEHAGIFPAHELMPKLGRLGLLGLEYDEAVGGAGADHSFSVVLGEELGRIDAGGVSMGIAVQTHMATPSLAEFGSVELKDRYLKPTIAGEMVSSIAVTEPDAGSDVAGIRTKAVRDGDDWVISGTKTFITNGTQADWLCLLARTSDEGGYRGMSQIVFPTNTPGFSVSNKLRKLGNKSSDTAELAFDCCRVPVSNTIGTIGRGFQQQMRQFQPERMIAVYIAVGQIERALERTVDYLRSREVFGKPLLEHQHIQMKLAELVAELDMLRQYSYSTAEAYRRGEDTSYAATIAKLTAGRLNRQVSDTLIQFHGGIGYMEETWVSRYFRDSRLLSIAGGADEVMLRTLAKMSGWPTSP</sequence>
<evidence type="ECO:0000256" key="6">
    <source>
        <dbReference type="RuleBase" id="RU362125"/>
    </source>
</evidence>
<evidence type="ECO:0000256" key="2">
    <source>
        <dbReference type="ARBA" id="ARBA00009347"/>
    </source>
</evidence>
<dbReference type="Proteomes" id="UP001529272">
    <property type="component" value="Unassembled WGS sequence"/>
</dbReference>
<dbReference type="InterPro" id="IPR013786">
    <property type="entry name" value="AcylCoA_DH/ox_N"/>
</dbReference>
<proteinExistence type="inferred from homology"/>
<dbReference type="PANTHER" id="PTHR48083">
    <property type="entry name" value="MEDIUM-CHAIN SPECIFIC ACYL-COA DEHYDROGENASE, MITOCHONDRIAL-RELATED"/>
    <property type="match status" value="1"/>
</dbReference>
<dbReference type="InterPro" id="IPR037069">
    <property type="entry name" value="AcylCoA_DH/ox_N_sf"/>
</dbReference>
<dbReference type="InterPro" id="IPR009075">
    <property type="entry name" value="AcylCo_DH/oxidase_C"/>
</dbReference>
<evidence type="ECO:0000313" key="11">
    <source>
        <dbReference type="Proteomes" id="UP001529272"/>
    </source>
</evidence>
<feature type="domain" description="Acyl-CoA dehydrogenase/oxidase C-terminal" evidence="7">
    <location>
        <begin position="235"/>
        <end position="381"/>
    </location>
</feature>
<dbReference type="RefSeq" id="WP_289115847.1">
    <property type="nucleotide sequence ID" value="NZ_JASZZX010000088.1"/>
</dbReference>
<dbReference type="InterPro" id="IPR036250">
    <property type="entry name" value="AcylCo_DH-like_C"/>
</dbReference>
<evidence type="ECO:0000256" key="1">
    <source>
        <dbReference type="ARBA" id="ARBA00001974"/>
    </source>
</evidence>
<gene>
    <name evidence="10" type="ORF">QRB35_31620</name>
</gene>
<reference evidence="10 11" key="2">
    <citation type="submission" date="2023-06" db="EMBL/GenBank/DDBJ databases">
        <title>Itaconate inhibition of nontuberculous mycobacteria.</title>
        <authorList>
            <person name="Breen P."/>
            <person name="Zimbric M."/>
            <person name="Caverly L."/>
        </authorList>
    </citation>
    <scope>NUCLEOTIDE SEQUENCE [LARGE SCALE GENOMIC DNA]</scope>
    <source>
        <strain evidence="10 11">FLAC1071</strain>
    </source>
</reference>
<evidence type="ECO:0000313" key="10">
    <source>
        <dbReference type="EMBL" id="MDM3930465.1"/>
    </source>
</evidence>
<dbReference type="Pfam" id="PF00441">
    <property type="entry name" value="Acyl-CoA_dh_1"/>
    <property type="match status" value="1"/>
</dbReference>
<dbReference type="InterPro" id="IPR009100">
    <property type="entry name" value="AcylCoA_DH/oxidase_NM_dom_sf"/>
</dbReference>
<evidence type="ECO:0000259" key="7">
    <source>
        <dbReference type="Pfam" id="PF00441"/>
    </source>
</evidence>